<sequence>MCRARAREGFFSRFSTGATGGGKTGTQRPARGWAFSLRFRNGHGWKRRNGNYEYEIHFSTQSAMVANDRIGILATVVALGLRQLPAIVHHSGLDLRTENKRAPSDLSATVCFKVYASFEFQLIVNNYRGRAIGPVPMTFVDWTLFRTDI</sequence>
<proteinExistence type="predicted"/>
<dbReference type="OrthoDB" id="10525574at2759"/>
<name>A0A8I2YEQ0_9AGAM</name>
<comment type="caution">
    <text evidence="1">The sequence shown here is derived from an EMBL/GenBank/DDBJ whole genome shotgun (WGS) entry which is preliminary data.</text>
</comment>
<dbReference type="Proteomes" id="UP000683000">
    <property type="component" value="Unassembled WGS sequence"/>
</dbReference>
<organism evidence="1 2">
    <name type="scientific">Boletus reticuloceps</name>
    <dbReference type="NCBI Taxonomy" id="495285"/>
    <lineage>
        <taxon>Eukaryota</taxon>
        <taxon>Fungi</taxon>
        <taxon>Dikarya</taxon>
        <taxon>Basidiomycota</taxon>
        <taxon>Agaricomycotina</taxon>
        <taxon>Agaricomycetes</taxon>
        <taxon>Agaricomycetidae</taxon>
        <taxon>Boletales</taxon>
        <taxon>Boletineae</taxon>
        <taxon>Boletaceae</taxon>
        <taxon>Boletoideae</taxon>
        <taxon>Boletus</taxon>
    </lineage>
</organism>
<reference evidence="1" key="1">
    <citation type="submission" date="2021-03" db="EMBL/GenBank/DDBJ databases">
        <title>Evolutionary innovations through gain and loss of genes in the ectomycorrhizal Boletales.</title>
        <authorList>
            <person name="Wu G."/>
            <person name="Miyauchi S."/>
            <person name="Morin E."/>
            <person name="Yang Z.-L."/>
            <person name="Xu J."/>
            <person name="Martin F.M."/>
        </authorList>
    </citation>
    <scope>NUCLEOTIDE SEQUENCE</scope>
    <source>
        <strain evidence="1">BR01</strain>
    </source>
</reference>
<dbReference type="EMBL" id="JAGFBS010000047">
    <property type="protein sequence ID" value="KAG6370644.1"/>
    <property type="molecule type" value="Genomic_DNA"/>
</dbReference>
<evidence type="ECO:0000313" key="1">
    <source>
        <dbReference type="EMBL" id="KAG6370644.1"/>
    </source>
</evidence>
<keyword evidence="2" id="KW-1185">Reference proteome</keyword>
<gene>
    <name evidence="1" type="ORF">JVT61DRAFT_11279</name>
</gene>
<dbReference type="AlphaFoldDB" id="A0A8I2YEQ0"/>
<accession>A0A8I2YEQ0</accession>
<protein>
    <submittedName>
        <fullName evidence="1">Uncharacterized protein</fullName>
    </submittedName>
</protein>
<evidence type="ECO:0000313" key="2">
    <source>
        <dbReference type="Proteomes" id="UP000683000"/>
    </source>
</evidence>